<keyword evidence="3" id="KW-1185">Reference proteome</keyword>
<keyword evidence="1" id="KW-1133">Transmembrane helix</keyword>
<dbReference type="OrthoDB" id="329514at2"/>
<dbReference type="RefSeq" id="WP_148907886.1">
    <property type="nucleotide sequence ID" value="NZ_VNHX01000004.1"/>
</dbReference>
<keyword evidence="1" id="KW-0472">Membrane</keyword>
<feature type="transmembrane region" description="Helical" evidence="1">
    <location>
        <begin position="128"/>
        <end position="147"/>
    </location>
</feature>
<accession>A0A5S5DM96</accession>
<organism evidence="2 3">
    <name type="scientific">Sphingobacterium allocomposti</name>
    <dbReference type="NCBI Taxonomy" id="415956"/>
    <lineage>
        <taxon>Bacteria</taxon>
        <taxon>Pseudomonadati</taxon>
        <taxon>Bacteroidota</taxon>
        <taxon>Sphingobacteriia</taxon>
        <taxon>Sphingobacteriales</taxon>
        <taxon>Sphingobacteriaceae</taxon>
        <taxon>Sphingobacterium</taxon>
    </lineage>
</organism>
<evidence type="ECO:0000256" key="1">
    <source>
        <dbReference type="SAM" id="Phobius"/>
    </source>
</evidence>
<feature type="transmembrane region" description="Helical" evidence="1">
    <location>
        <begin position="12"/>
        <end position="30"/>
    </location>
</feature>
<evidence type="ECO:0000313" key="2">
    <source>
        <dbReference type="EMBL" id="TYP96971.1"/>
    </source>
</evidence>
<proteinExistence type="predicted"/>
<gene>
    <name evidence="2" type="ORF">BC792_104203</name>
</gene>
<feature type="transmembrane region" description="Helical" evidence="1">
    <location>
        <begin position="86"/>
        <end position="107"/>
    </location>
</feature>
<protein>
    <submittedName>
        <fullName evidence="2">Uncharacterized protein</fullName>
    </submittedName>
</protein>
<keyword evidence="1" id="KW-0812">Transmembrane</keyword>
<reference evidence="2 3" key="1">
    <citation type="submission" date="2019-07" db="EMBL/GenBank/DDBJ databases">
        <title>Genomic Encyclopedia of Archaeal and Bacterial Type Strains, Phase II (KMG-II): from individual species to whole genera.</title>
        <authorList>
            <person name="Goeker M."/>
        </authorList>
    </citation>
    <scope>NUCLEOTIDE SEQUENCE [LARGE SCALE GENOMIC DNA]</scope>
    <source>
        <strain evidence="2 3">DSM 18850</strain>
    </source>
</reference>
<comment type="caution">
    <text evidence="2">The sequence shown here is derived from an EMBL/GenBank/DDBJ whole genome shotgun (WGS) entry which is preliminary data.</text>
</comment>
<name>A0A5S5DM96_9SPHI</name>
<dbReference type="Proteomes" id="UP000325105">
    <property type="component" value="Unassembled WGS sequence"/>
</dbReference>
<evidence type="ECO:0000313" key="3">
    <source>
        <dbReference type="Proteomes" id="UP000325105"/>
    </source>
</evidence>
<dbReference type="AlphaFoldDB" id="A0A5S5DM96"/>
<dbReference type="EMBL" id="VNHX01000004">
    <property type="protein sequence ID" value="TYP96971.1"/>
    <property type="molecule type" value="Genomic_DNA"/>
</dbReference>
<feature type="transmembrane region" description="Helical" evidence="1">
    <location>
        <begin position="42"/>
        <end position="66"/>
    </location>
</feature>
<sequence length="153" mass="18273">MEPSTLLILHSYYRWIVLAVMLFQFSWLLYHRYMGSVFQKKHFNILFACAIVYNIQLVIGVLLYMHSPLVKAFLNDWTAGLKNRQLRFFGLEHITMMTLALFFSNIITIQSRRRIGTAEGFPFLWRRYIWIFLMILSSIPWSFSPLTSRPNLR</sequence>